<protein>
    <submittedName>
        <fullName evidence="2">Uncharacterized protein</fullName>
    </submittedName>
</protein>
<dbReference type="Proteomes" id="UP001603857">
    <property type="component" value="Unassembled WGS sequence"/>
</dbReference>
<gene>
    <name evidence="2" type="ORF">Fmac_032102</name>
</gene>
<dbReference type="AlphaFoldDB" id="A0ABD1L408"/>
<name>A0ABD1L408_9FABA</name>
<sequence>MQRFVFLHPTTIHPIPISVTSLHLASHSFRRFPGCATATAPSSLSSVAFDRSNSTSPPHLAPTLKSPLPLNLRDIDGFNRRSVTAYAPATTSSALSPTRGHSDRSTSLTLRYRAASAGRCSARSGRSTRWCLTSPSSSSSQTHQVPATIQIRNPPPMKARSVEGSSCTAPIGGSSSMFVDAPPASGEDNDVRLTPSHWEAIDEGIVWEGIGYEGELNKIKKQVDNVEATKAKALSELKSAKDILQNLTTKLANVSQCKQSTMAAAKVVRNTSRRFEKTKEYDPELTQSLDTKLAETTAEIEILQQQIKNCMLPRWMLKYLKLVNKEQGEVKEKKHAAEALAANLTSAKIQKLELETEGAKREAEEMKRKAQELKQEAERARPVAEEAENKLELVLVEAKDAKAAGQRVVKEITILSQVGRVPNSKFSGMINKLNEDFEAMKAKAKECEDLVEKKEAIVMAELQQIYA</sequence>
<reference evidence="2 3" key="1">
    <citation type="submission" date="2024-08" db="EMBL/GenBank/DDBJ databases">
        <title>Insights into the chromosomal genome structure of Flemingia macrophylla.</title>
        <authorList>
            <person name="Ding Y."/>
            <person name="Zhao Y."/>
            <person name="Bi W."/>
            <person name="Wu M."/>
            <person name="Zhao G."/>
            <person name="Gong Y."/>
            <person name="Li W."/>
            <person name="Zhang P."/>
        </authorList>
    </citation>
    <scope>NUCLEOTIDE SEQUENCE [LARGE SCALE GENOMIC DNA]</scope>
    <source>
        <strain evidence="2">DYQJB</strain>
        <tissue evidence="2">Leaf</tissue>
    </source>
</reference>
<feature type="coiled-coil region" evidence="1">
    <location>
        <begin position="216"/>
        <end position="250"/>
    </location>
</feature>
<keyword evidence="3" id="KW-1185">Reference proteome</keyword>
<proteinExistence type="predicted"/>
<evidence type="ECO:0000256" key="1">
    <source>
        <dbReference type="SAM" id="Coils"/>
    </source>
</evidence>
<feature type="coiled-coil region" evidence="1">
    <location>
        <begin position="337"/>
        <end position="404"/>
    </location>
</feature>
<organism evidence="2 3">
    <name type="scientific">Flemingia macrophylla</name>
    <dbReference type="NCBI Taxonomy" id="520843"/>
    <lineage>
        <taxon>Eukaryota</taxon>
        <taxon>Viridiplantae</taxon>
        <taxon>Streptophyta</taxon>
        <taxon>Embryophyta</taxon>
        <taxon>Tracheophyta</taxon>
        <taxon>Spermatophyta</taxon>
        <taxon>Magnoliopsida</taxon>
        <taxon>eudicotyledons</taxon>
        <taxon>Gunneridae</taxon>
        <taxon>Pentapetalae</taxon>
        <taxon>rosids</taxon>
        <taxon>fabids</taxon>
        <taxon>Fabales</taxon>
        <taxon>Fabaceae</taxon>
        <taxon>Papilionoideae</taxon>
        <taxon>50 kb inversion clade</taxon>
        <taxon>NPAAA clade</taxon>
        <taxon>indigoferoid/millettioid clade</taxon>
        <taxon>Phaseoleae</taxon>
        <taxon>Flemingia</taxon>
    </lineage>
</organism>
<dbReference type="EMBL" id="JBGMDY010000011">
    <property type="protein sequence ID" value="KAL2318226.1"/>
    <property type="molecule type" value="Genomic_DNA"/>
</dbReference>
<evidence type="ECO:0000313" key="3">
    <source>
        <dbReference type="Proteomes" id="UP001603857"/>
    </source>
</evidence>
<evidence type="ECO:0000313" key="2">
    <source>
        <dbReference type="EMBL" id="KAL2318226.1"/>
    </source>
</evidence>
<accession>A0ABD1L408</accession>
<comment type="caution">
    <text evidence="2">The sequence shown here is derived from an EMBL/GenBank/DDBJ whole genome shotgun (WGS) entry which is preliminary data.</text>
</comment>
<keyword evidence="1" id="KW-0175">Coiled coil</keyword>